<reference evidence="2" key="1">
    <citation type="journal article" date="2020" name="bioRxiv">
        <title>Hybrid origin of Populus tomentosa Carr. identified through genome sequencing and phylogenomic analysis.</title>
        <authorList>
            <person name="An X."/>
            <person name="Gao K."/>
            <person name="Chen Z."/>
            <person name="Li J."/>
            <person name="Yang X."/>
            <person name="Yang X."/>
            <person name="Zhou J."/>
            <person name="Guo T."/>
            <person name="Zhao T."/>
            <person name="Huang S."/>
            <person name="Miao D."/>
            <person name="Khan W.U."/>
            <person name="Rao P."/>
            <person name="Ye M."/>
            <person name="Lei B."/>
            <person name="Liao W."/>
            <person name="Wang J."/>
            <person name="Ji L."/>
            <person name="Li Y."/>
            <person name="Guo B."/>
            <person name="Mustafa N.S."/>
            <person name="Li S."/>
            <person name="Yun Q."/>
            <person name="Keller S.R."/>
            <person name="Mao J."/>
            <person name="Zhang R."/>
            <person name="Strauss S.H."/>
        </authorList>
    </citation>
    <scope>NUCLEOTIDE SEQUENCE</scope>
    <source>
        <strain evidence="2">GM15</strain>
        <tissue evidence="2">Leaf</tissue>
    </source>
</reference>
<dbReference type="AlphaFoldDB" id="A0A8X8CJ04"/>
<sequence length="81" mass="9294">MRSPEDYKDSPSACYHATNVFLWHFMKNGWFLQGPEQNAFGQFACAVLISGIFPGVVLDWLWLIGKNHCVKPFPLFETMVL</sequence>
<gene>
    <name evidence="2" type="ORF">POTOM_039354</name>
</gene>
<accession>A0A8X8CJ04</accession>
<protein>
    <submittedName>
        <fullName evidence="2">Uncharacterized protein</fullName>
    </submittedName>
</protein>
<dbReference type="EMBL" id="JAAWWB010000021">
    <property type="protein sequence ID" value="KAG6755945.1"/>
    <property type="molecule type" value="Genomic_DNA"/>
</dbReference>
<evidence type="ECO:0000313" key="3">
    <source>
        <dbReference type="Proteomes" id="UP000886885"/>
    </source>
</evidence>
<dbReference type="OrthoDB" id="1856718at2759"/>
<comment type="caution">
    <text evidence="2">The sequence shown here is derived from an EMBL/GenBank/DDBJ whole genome shotgun (WGS) entry which is preliminary data.</text>
</comment>
<feature type="transmembrane region" description="Helical" evidence="1">
    <location>
        <begin position="39"/>
        <end position="63"/>
    </location>
</feature>
<keyword evidence="1" id="KW-1133">Transmembrane helix</keyword>
<dbReference type="Proteomes" id="UP000886885">
    <property type="component" value="Chromosome 11A"/>
</dbReference>
<keyword evidence="1" id="KW-0812">Transmembrane</keyword>
<evidence type="ECO:0000256" key="1">
    <source>
        <dbReference type="SAM" id="Phobius"/>
    </source>
</evidence>
<organism evidence="2 3">
    <name type="scientific">Populus tomentosa</name>
    <name type="common">Chinese white poplar</name>
    <dbReference type="NCBI Taxonomy" id="118781"/>
    <lineage>
        <taxon>Eukaryota</taxon>
        <taxon>Viridiplantae</taxon>
        <taxon>Streptophyta</taxon>
        <taxon>Embryophyta</taxon>
        <taxon>Tracheophyta</taxon>
        <taxon>Spermatophyta</taxon>
        <taxon>Magnoliopsida</taxon>
        <taxon>eudicotyledons</taxon>
        <taxon>Gunneridae</taxon>
        <taxon>Pentapetalae</taxon>
        <taxon>rosids</taxon>
        <taxon>fabids</taxon>
        <taxon>Malpighiales</taxon>
        <taxon>Salicaceae</taxon>
        <taxon>Saliceae</taxon>
        <taxon>Populus</taxon>
    </lineage>
</organism>
<name>A0A8X8CJ04_POPTO</name>
<proteinExistence type="predicted"/>
<evidence type="ECO:0000313" key="2">
    <source>
        <dbReference type="EMBL" id="KAG6755945.1"/>
    </source>
</evidence>
<keyword evidence="3" id="KW-1185">Reference proteome</keyword>
<keyword evidence="1" id="KW-0472">Membrane</keyword>